<protein>
    <submittedName>
        <fullName evidence="1">Uncharacterized protein</fullName>
    </submittedName>
</protein>
<name>A0A0F9B5A5_9ZZZZ</name>
<dbReference type="AlphaFoldDB" id="A0A0F9B5A5"/>
<accession>A0A0F9B5A5</accession>
<gene>
    <name evidence="1" type="ORF">LCGC14_2769820</name>
</gene>
<organism evidence="1">
    <name type="scientific">marine sediment metagenome</name>
    <dbReference type="NCBI Taxonomy" id="412755"/>
    <lineage>
        <taxon>unclassified sequences</taxon>
        <taxon>metagenomes</taxon>
        <taxon>ecological metagenomes</taxon>
    </lineage>
</organism>
<evidence type="ECO:0000313" key="1">
    <source>
        <dbReference type="EMBL" id="KKK85784.1"/>
    </source>
</evidence>
<dbReference type="EMBL" id="LAZR01051144">
    <property type="protein sequence ID" value="KKK85784.1"/>
    <property type="molecule type" value="Genomic_DNA"/>
</dbReference>
<proteinExistence type="predicted"/>
<reference evidence="1" key="1">
    <citation type="journal article" date="2015" name="Nature">
        <title>Complex archaea that bridge the gap between prokaryotes and eukaryotes.</title>
        <authorList>
            <person name="Spang A."/>
            <person name="Saw J.H."/>
            <person name="Jorgensen S.L."/>
            <person name="Zaremba-Niedzwiedzka K."/>
            <person name="Martijn J."/>
            <person name="Lind A.E."/>
            <person name="van Eijk R."/>
            <person name="Schleper C."/>
            <person name="Guy L."/>
            <person name="Ettema T.J."/>
        </authorList>
    </citation>
    <scope>NUCLEOTIDE SEQUENCE</scope>
</reference>
<sequence length="66" mass="7895">MSYKDRLSNWVEERIFQDDETGKFRIYDPNSDELEDKLFDDKDEIRDVLWDRACALDGTEIYGVDV</sequence>
<comment type="caution">
    <text evidence="1">The sequence shown here is derived from an EMBL/GenBank/DDBJ whole genome shotgun (WGS) entry which is preliminary data.</text>
</comment>